<dbReference type="GO" id="GO:0030170">
    <property type="term" value="F:pyridoxal phosphate binding"/>
    <property type="evidence" value="ECO:0007669"/>
    <property type="project" value="TreeGrafter"/>
</dbReference>
<dbReference type="InterPro" id="IPR015424">
    <property type="entry name" value="PyrdxlP-dep_Trfase"/>
</dbReference>
<reference evidence="6 7" key="1">
    <citation type="submission" date="2015-12" db="EMBL/GenBank/DDBJ databases">
        <title>Intraspecies pangenome expansion in the marine bacterium Alteromonas.</title>
        <authorList>
            <person name="Lopez-Perez M."/>
            <person name="Rodriguez-Valera F."/>
        </authorList>
    </citation>
    <scope>NUCLEOTIDE SEQUENCE [LARGE SCALE GENOMIC DNA]</scope>
    <source>
        <strain evidence="6 7">UM8</strain>
    </source>
</reference>
<dbReference type="InterPro" id="IPR015422">
    <property type="entry name" value="PyrdxlP-dep_Trfase_small"/>
</dbReference>
<dbReference type="Gene3D" id="3.90.1150.10">
    <property type="entry name" value="Aspartate Aminotransferase, domain 1"/>
    <property type="match status" value="1"/>
</dbReference>
<proteinExistence type="inferred from homology"/>
<gene>
    <name evidence="6" type="ORF">AV942_05065</name>
</gene>
<accession>A0AAC8XIU4</accession>
<sequence>MIPYGKHSIDDDDIASVVSVLKSDWLTQGPWVPRFEDALASFCHVQYGVAVNSATSALHIACLALGVGDKDLVWTSPNSFVASANCARFCGADIDFVDIEQDTGNMCMDALHDKLETACAAKQLPKVVIPVHFSGQPCNMKRLHNLAEKYGFSIIEDASHAVGARYNDKMIGSCQYSDICVFSFHPVKIITSLEGGMAMTNSVDLARSMRLARSHGVTSQKESMDREADGAWYYQQLSLGFNYRMNDVEAAIGLSQLGKLPRFIRGRNTVACLYDAHFKGVCSVKPLVVAEGCYSSYHLYVVRIPGLTLALKSKLVEEMRAQGVYVHVHYIPIHTQPYYRRLGFSHGDFPNAECYYHHALTLPIFPSMTNYEVEHVVTTLLRTMSRLGV</sequence>
<dbReference type="Pfam" id="PF01041">
    <property type="entry name" value="DegT_DnrJ_EryC1"/>
    <property type="match status" value="1"/>
</dbReference>
<dbReference type="EMBL" id="CP013928">
    <property type="protein sequence ID" value="AMJ77726.1"/>
    <property type="molecule type" value="Genomic_DNA"/>
</dbReference>
<dbReference type="NCBIfam" id="TIGR03588">
    <property type="entry name" value="PseC"/>
    <property type="match status" value="1"/>
</dbReference>
<evidence type="ECO:0000256" key="4">
    <source>
        <dbReference type="PIRSR" id="PIRSR000390-2"/>
    </source>
</evidence>
<comment type="similarity">
    <text evidence="2 5">Belongs to the DegT/DnrJ/EryC1 family.</text>
</comment>
<dbReference type="PANTHER" id="PTHR30244">
    <property type="entry name" value="TRANSAMINASE"/>
    <property type="match status" value="1"/>
</dbReference>
<dbReference type="PIRSF" id="PIRSF000390">
    <property type="entry name" value="PLP_StrS"/>
    <property type="match status" value="1"/>
</dbReference>
<name>A0AAC8XIU4_9ALTE</name>
<dbReference type="InterPro" id="IPR020026">
    <property type="entry name" value="PseC"/>
</dbReference>
<feature type="modified residue" description="N6-(pyridoxal phosphate)lysine" evidence="4">
    <location>
        <position position="188"/>
    </location>
</feature>
<evidence type="ECO:0000256" key="2">
    <source>
        <dbReference type="ARBA" id="ARBA00037999"/>
    </source>
</evidence>
<feature type="active site" description="Proton acceptor" evidence="3">
    <location>
        <position position="188"/>
    </location>
</feature>
<dbReference type="InterPro" id="IPR000653">
    <property type="entry name" value="DegT/StrS_aminotransferase"/>
</dbReference>
<dbReference type="AlphaFoldDB" id="A0AAC8XIU4"/>
<dbReference type="CDD" id="cd00616">
    <property type="entry name" value="AHBA_syn"/>
    <property type="match status" value="1"/>
</dbReference>
<dbReference type="RefSeq" id="WP_015066454.1">
    <property type="nucleotide sequence ID" value="NZ_CAXGIV010000018.1"/>
</dbReference>
<organism evidence="6 7">
    <name type="scientific">Alteromonas mediterranea</name>
    <dbReference type="NCBI Taxonomy" id="314275"/>
    <lineage>
        <taxon>Bacteria</taxon>
        <taxon>Pseudomonadati</taxon>
        <taxon>Pseudomonadota</taxon>
        <taxon>Gammaproteobacteria</taxon>
        <taxon>Alteromonadales</taxon>
        <taxon>Alteromonadaceae</taxon>
        <taxon>Alteromonas/Salinimonas group</taxon>
        <taxon>Alteromonas</taxon>
    </lineage>
</organism>
<evidence type="ECO:0000256" key="5">
    <source>
        <dbReference type="RuleBase" id="RU004508"/>
    </source>
</evidence>
<evidence type="ECO:0000256" key="3">
    <source>
        <dbReference type="PIRSR" id="PIRSR000390-1"/>
    </source>
</evidence>
<protein>
    <submittedName>
        <fullName evidence="6">UDP-4-amino-4, 6-dideoxy-N-acetyl-beta-L-altrosamine transaminase</fullName>
    </submittedName>
</protein>
<evidence type="ECO:0000313" key="7">
    <source>
        <dbReference type="Proteomes" id="UP000061468"/>
    </source>
</evidence>
<keyword evidence="1 4" id="KW-0663">Pyridoxal phosphate</keyword>
<dbReference type="Proteomes" id="UP000061468">
    <property type="component" value="Chromosome"/>
</dbReference>
<dbReference type="GO" id="GO:0008483">
    <property type="term" value="F:transaminase activity"/>
    <property type="evidence" value="ECO:0007669"/>
    <property type="project" value="TreeGrafter"/>
</dbReference>
<dbReference type="PANTHER" id="PTHR30244:SF34">
    <property type="entry name" value="DTDP-4-AMINO-4,6-DIDEOXYGALACTOSE TRANSAMINASE"/>
    <property type="match status" value="1"/>
</dbReference>
<dbReference type="InterPro" id="IPR015421">
    <property type="entry name" value="PyrdxlP-dep_Trfase_major"/>
</dbReference>
<dbReference type="SUPFAM" id="SSF53383">
    <property type="entry name" value="PLP-dependent transferases"/>
    <property type="match status" value="1"/>
</dbReference>
<evidence type="ECO:0000313" key="6">
    <source>
        <dbReference type="EMBL" id="AMJ77726.1"/>
    </source>
</evidence>
<dbReference type="GO" id="GO:0000271">
    <property type="term" value="P:polysaccharide biosynthetic process"/>
    <property type="evidence" value="ECO:0007669"/>
    <property type="project" value="TreeGrafter"/>
</dbReference>
<evidence type="ECO:0000256" key="1">
    <source>
        <dbReference type="ARBA" id="ARBA00022898"/>
    </source>
</evidence>
<dbReference type="Gene3D" id="3.40.640.10">
    <property type="entry name" value="Type I PLP-dependent aspartate aminotransferase-like (Major domain)"/>
    <property type="match status" value="1"/>
</dbReference>